<proteinExistence type="predicted"/>
<dbReference type="PANTHER" id="PTHR32343">
    <property type="entry name" value="SERINE/ARGININE-RICH SPLICING FACTOR"/>
    <property type="match status" value="1"/>
</dbReference>
<organism evidence="4 5">
    <name type="scientific">Rhodotorula graminis (strain WP1)</name>
    <dbReference type="NCBI Taxonomy" id="578459"/>
    <lineage>
        <taxon>Eukaryota</taxon>
        <taxon>Fungi</taxon>
        <taxon>Dikarya</taxon>
        <taxon>Basidiomycota</taxon>
        <taxon>Pucciniomycotina</taxon>
        <taxon>Microbotryomycetes</taxon>
        <taxon>Sporidiobolales</taxon>
        <taxon>Sporidiobolaceae</taxon>
        <taxon>Rhodotorula</taxon>
    </lineage>
</organism>
<evidence type="ECO:0000259" key="3">
    <source>
        <dbReference type="PROSITE" id="PS50102"/>
    </source>
</evidence>
<dbReference type="PANTHER" id="PTHR32343:SF10">
    <property type="entry name" value="RNA-BINDING REGION RNP-1 DOMAIN-CONTAINING PROTEIN"/>
    <property type="match status" value="1"/>
</dbReference>
<dbReference type="InterPro" id="IPR012677">
    <property type="entry name" value="Nucleotide-bd_a/b_plait_sf"/>
</dbReference>
<dbReference type="OMA" id="TQEMKPR"/>
<dbReference type="AlphaFoldDB" id="A0A0N8PZ82"/>
<feature type="region of interest" description="Disordered" evidence="2">
    <location>
        <begin position="248"/>
        <end position="306"/>
    </location>
</feature>
<feature type="compositionally biased region" description="Polar residues" evidence="2">
    <location>
        <begin position="255"/>
        <end position="271"/>
    </location>
</feature>
<name>A0A0N8PZ82_RHOGW</name>
<dbReference type="GO" id="GO:0003723">
    <property type="term" value="F:RNA binding"/>
    <property type="evidence" value="ECO:0007669"/>
    <property type="project" value="UniProtKB-UniRule"/>
</dbReference>
<evidence type="ECO:0000256" key="1">
    <source>
        <dbReference type="PROSITE-ProRule" id="PRU00176"/>
    </source>
</evidence>
<feature type="compositionally biased region" description="Polar residues" evidence="2">
    <location>
        <begin position="279"/>
        <end position="289"/>
    </location>
</feature>
<reference evidence="4 5" key="1">
    <citation type="journal article" date="2015" name="Front. Microbiol.">
        <title>Genome sequence of the plant growth promoting endophytic yeast Rhodotorula graminis WP1.</title>
        <authorList>
            <person name="Firrincieli A."/>
            <person name="Otillar R."/>
            <person name="Salamov A."/>
            <person name="Schmutz J."/>
            <person name="Khan Z."/>
            <person name="Redman R.S."/>
            <person name="Fleck N.D."/>
            <person name="Lindquist E."/>
            <person name="Grigoriev I.V."/>
            <person name="Doty S.L."/>
        </authorList>
    </citation>
    <scope>NUCLEOTIDE SEQUENCE [LARGE SCALE GENOMIC DNA]</scope>
    <source>
        <strain evidence="4 5">WP1</strain>
    </source>
</reference>
<dbReference type="SUPFAM" id="SSF54928">
    <property type="entry name" value="RNA-binding domain, RBD"/>
    <property type="match status" value="1"/>
</dbReference>
<dbReference type="GeneID" id="28975452"/>
<dbReference type="Gene3D" id="3.30.70.330">
    <property type="match status" value="1"/>
</dbReference>
<evidence type="ECO:0000313" key="4">
    <source>
        <dbReference type="EMBL" id="KPV71597.1"/>
    </source>
</evidence>
<dbReference type="Proteomes" id="UP000053890">
    <property type="component" value="Unassembled WGS sequence"/>
</dbReference>
<dbReference type="SMART" id="SM00360">
    <property type="entry name" value="RRM"/>
    <property type="match status" value="1"/>
</dbReference>
<dbReference type="Pfam" id="PF00076">
    <property type="entry name" value="RRM_1"/>
    <property type="match status" value="1"/>
</dbReference>
<feature type="region of interest" description="Disordered" evidence="2">
    <location>
        <begin position="94"/>
        <end position="119"/>
    </location>
</feature>
<keyword evidence="5" id="KW-1185">Reference proteome</keyword>
<keyword evidence="1" id="KW-0694">RNA-binding</keyword>
<evidence type="ECO:0000313" key="5">
    <source>
        <dbReference type="Proteomes" id="UP000053890"/>
    </source>
</evidence>
<dbReference type="PROSITE" id="PS50102">
    <property type="entry name" value="RRM"/>
    <property type="match status" value="1"/>
</dbReference>
<protein>
    <recommendedName>
        <fullName evidence="3">RRM domain-containing protein</fullName>
    </recommendedName>
</protein>
<dbReference type="InterPro" id="IPR000504">
    <property type="entry name" value="RRM_dom"/>
</dbReference>
<dbReference type="OrthoDB" id="7763451at2759"/>
<dbReference type="RefSeq" id="XP_018267646.1">
    <property type="nucleotide sequence ID" value="XM_018415004.1"/>
</dbReference>
<gene>
    <name evidence="4" type="ORF">RHOBADRAFT_47551</name>
</gene>
<feature type="domain" description="RRM" evidence="3">
    <location>
        <begin position="25"/>
        <end position="95"/>
    </location>
</feature>
<dbReference type="InterPro" id="IPR035979">
    <property type="entry name" value="RBD_domain_sf"/>
</dbReference>
<accession>A0A0N8PZ82</accession>
<dbReference type="STRING" id="578459.A0A0N8PZ82"/>
<dbReference type="EMBL" id="KQ474092">
    <property type="protein sequence ID" value="KPV71597.1"/>
    <property type="molecule type" value="Genomic_DNA"/>
</dbReference>
<sequence>MVSPALTALSCLARPLTPPVLVTQASVTVSSLAPTTSSQTLEHFFSFCGKLSSIEGPTAGKATIHFAKESAARTALMLSGATLDDATIEVHSDDVEEPESAKAVGNAQPPAALADHHDDELEQEDKPHTAKIAEYLAAGYSVGATTLDKAIEADDKYGVSARFLSFFNKLKETVTGVAAPHVERAQHKLADVHKQKGLSLKAKAASQIGANYYRQALSSPLGAKVSSFYTSVSKQAVDIHEEALRIAQAKKQEAASGSHSGSPVASTSGTSAHDAPLPSTGTVEGTSVTPAAADKPLESTSAPLRD</sequence>
<evidence type="ECO:0000256" key="2">
    <source>
        <dbReference type="SAM" id="MobiDB-lite"/>
    </source>
</evidence>